<evidence type="ECO:0000313" key="4">
    <source>
        <dbReference type="Proteomes" id="UP000572817"/>
    </source>
</evidence>
<proteinExistence type="predicted"/>
<organism evidence="3 4">
    <name type="scientific">Botryosphaeria dothidea</name>
    <dbReference type="NCBI Taxonomy" id="55169"/>
    <lineage>
        <taxon>Eukaryota</taxon>
        <taxon>Fungi</taxon>
        <taxon>Dikarya</taxon>
        <taxon>Ascomycota</taxon>
        <taxon>Pezizomycotina</taxon>
        <taxon>Dothideomycetes</taxon>
        <taxon>Dothideomycetes incertae sedis</taxon>
        <taxon>Botryosphaeriales</taxon>
        <taxon>Botryosphaeriaceae</taxon>
        <taxon>Botryosphaeria</taxon>
    </lineage>
</organism>
<dbReference type="EMBL" id="WWBZ02000082">
    <property type="protein sequence ID" value="KAF4301058.1"/>
    <property type="molecule type" value="Genomic_DNA"/>
</dbReference>
<dbReference type="PANTHER" id="PTHR42080">
    <property type="entry name" value="SRR1 DOMAIN-CONTAINING PROTEIN"/>
    <property type="match status" value="1"/>
</dbReference>
<evidence type="ECO:0000256" key="1">
    <source>
        <dbReference type="SAM" id="MobiDB-lite"/>
    </source>
</evidence>
<dbReference type="EMBL" id="WWBZ02000040">
    <property type="protein sequence ID" value="KAF4305835.1"/>
    <property type="molecule type" value="Genomic_DNA"/>
</dbReference>
<dbReference type="PANTHER" id="PTHR42080:SF1">
    <property type="entry name" value="SRR1-LIKE DOMAIN-CONTAINING PROTEIN"/>
    <property type="match status" value="1"/>
</dbReference>
<evidence type="ECO:0000313" key="3">
    <source>
        <dbReference type="EMBL" id="KAF4305835.1"/>
    </source>
</evidence>
<protein>
    <recommendedName>
        <fullName evidence="5">SRR1-like domain-containing protein</fullName>
    </recommendedName>
</protein>
<dbReference type="OrthoDB" id="5318346at2759"/>
<comment type="caution">
    <text evidence="3">The sequence shown here is derived from an EMBL/GenBank/DDBJ whole genome shotgun (WGS) entry which is preliminary data.</text>
</comment>
<dbReference type="Proteomes" id="UP000572817">
    <property type="component" value="Unassembled WGS sequence"/>
</dbReference>
<reference evidence="3 4" key="1">
    <citation type="submission" date="2020-04" db="EMBL/GenBank/DDBJ databases">
        <title>Genome Assembly and Annotation of Botryosphaeria dothidea sdau 11-99, a Latent Pathogen of Apple Fruit Ring Rot in China.</title>
        <authorList>
            <person name="Yu C."/>
            <person name="Diao Y."/>
            <person name="Lu Q."/>
            <person name="Zhao J."/>
            <person name="Cui S."/>
            <person name="Peng C."/>
            <person name="He B."/>
            <person name="Liu H."/>
        </authorList>
    </citation>
    <scope>NUCLEOTIDE SEQUENCE [LARGE SCALE GENOMIC DNA]</scope>
    <source>
        <strain evidence="3">Sdau11-99</strain>
        <strain evidence="4">sdau11-99</strain>
    </source>
</reference>
<dbReference type="AlphaFoldDB" id="A0A8H4IR41"/>
<evidence type="ECO:0000313" key="2">
    <source>
        <dbReference type="EMBL" id="KAF4301058.1"/>
    </source>
</evidence>
<feature type="region of interest" description="Disordered" evidence="1">
    <location>
        <begin position="225"/>
        <end position="244"/>
    </location>
</feature>
<evidence type="ECO:0008006" key="5">
    <source>
        <dbReference type="Google" id="ProtNLM"/>
    </source>
</evidence>
<feature type="region of interest" description="Disordered" evidence="1">
    <location>
        <begin position="305"/>
        <end position="325"/>
    </location>
</feature>
<sequence length="325" mass="36163">MGIEAAVVEPGTVTLAGGPGCGKPVTALINQDMLTAAERINHETHYAHLVAKPNPDTSERSYTLKIYKKKDLDQLRAELGPHLRRYDRKRGARKRIKTFAKDLVSKADVTNVIVLGLGSVSLADSDPNGAYDRLAWLLTFGHVLRRYVTHHYVKLLAQDHTFSPPEQFFLWTLGVHVVRDPDAFDLVNEHSVVVAFGDGSGDHGSCWSRIATRVWPAAILAEREGVEASTGRPEEGFGGEEDRREGEVVERAQDFFVAYDRLPPPVGLEALGDLVLLLRKEESPKKTLEGIGEVQAVMAVERREDRRLARPSQNSQTVRWESLPF</sequence>
<accession>A0A8H4IR41</accession>
<gene>
    <name evidence="3" type="ORF">GTA08_BOTSDO07114</name>
    <name evidence="2" type="ORF">GTA08_BOTSDO11309</name>
</gene>
<name>A0A8H4IR41_9PEZI</name>
<keyword evidence="4" id="KW-1185">Reference proteome</keyword>